<gene>
    <name evidence="10" type="ORF">Ga0123461_0118</name>
</gene>
<evidence type="ECO:0000256" key="2">
    <source>
        <dbReference type="ARBA" id="ARBA00004236"/>
    </source>
</evidence>
<evidence type="ECO:0000256" key="4">
    <source>
        <dbReference type="ARBA" id="ARBA00022692"/>
    </source>
</evidence>
<dbReference type="GO" id="GO:0044781">
    <property type="term" value="P:bacterial-type flagellum organization"/>
    <property type="evidence" value="ECO:0007669"/>
    <property type="project" value="InterPro"/>
</dbReference>
<comment type="subcellular location">
    <subcellularLocation>
        <location evidence="1">Bacterial flagellum basal body</location>
    </subcellularLocation>
    <subcellularLocation>
        <location evidence="2">Cell membrane</location>
    </subcellularLocation>
</comment>
<keyword evidence="3" id="KW-1003">Cell membrane</keyword>
<dbReference type="PANTHER" id="PTHR38766:SF1">
    <property type="entry name" value="FLAGELLAR PROTEIN FLIO"/>
    <property type="match status" value="1"/>
</dbReference>
<dbReference type="Proteomes" id="UP000231701">
    <property type="component" value="Chromosome"/>
</dbReference>
<name>A0A2K8KYJ3_MARES</name>
<dbReference type="GO" id="GO:0009425">
    <property type="term" value="C:bacterial-type flagellum basal body"/>
    <property type="evidence" value="ECO:0007669"/>
    <property type="project" value="UniProtKB-SubCell"/>
</dbReference>
<sequence>MAIVQSVAALAVVLAVFAGVVWLLRRLQTSTQSRHGEHMKVVRRLPLDTKHSLVEVAYDGRHYLIGLSPAGMTSISQHIKEAGIDSGEPEDK</sequence>
<dbReference type="InterPro" id="IPR052205">
    <property type="entry name" value="FliO/MopB"/>
</dbReference>
<evidence type="ECO:0000256" key="5">
    <source>
        <dbReference type="ARBA" id="ARBA00022989"/>
    </source>
</evidence>
<protein>
    <submittedName>
        <fullName evidence="10">Flagellar biosynthetic protein FliO</fullName>
    </submittedName>
</protein>
<evidence type="ECO:0000256" key="7">
    <source>
        <dbReference type="ARBA" id="ARBA00023143"/>
    </source>
</evidence>
<keyword evidence="5 9" id="KW-1133">Transmembrane helix</keyword>
<evidence type="ECO:0000256" key="8">
    <source>
        <dbReference type="ARBA" id="ARBA00037937"/>
    </source>
</evidence>
<dbReference type="OrthoDB" id="5298856at2"/>
<dbReference type="KEGG" id="maes:Ga0123461_0118"/>
<dbReference type="InterPro" id="IPR022781">
    <property type="entry name" value="Flagellar_biosynth_FliO"/>
</dbReference>
<keyword evidence="10" id="KW-0966">Cell projection</keyword>
<comment type="similarity">
    <text evidence="8">Belongs to the FliO/MopB family.</text>
</comment>
<keyword evidence="4 9" id="KW-0812">Transmembrane</keyword>
<dbReference type="RefSeq" id="WP_157819183.1">
    <property type="nucleotide sequence ID" value="NZ_CP018799.1"/>
</dbReference>
<dbReference type="EMBL" id="CP018799">
    <property type="protein sequence ID" value="ATX78571.1"/>
    <property type="molecule type" value="Genomic_DNA"/>
</dbReference>
<accession>A0A2K8KYJ3</accession>
<evidence type="ECO:0000256" key="9">
    <source>
        <dbReference type="SAM" id="Phobius"/>
    </source>
</evidence>
<feature type="transmembrane region" description="Helical" evidence="9">
    <location>
        <begin position="6"/>
        <end position="24"/>
    </location>
</feature>
<dbReference type="Pfam" id="PF04347">
    <property type="entry name" value="FliO"/>
    <property type="match status" value="1"/>
</dbReference>
<dbReference type="PANTHER" id="PTHR38766">
    <property type="entry name" value="FLAGELLAR PROTEIN FLIO"/>
    <property type="match status" value="1"/>
</dbReference>
<organism evidence="10 11">
    <name type="scientific">Mariprofundus aestuarium</name>
    <dbReference type="NCBI Taxonomy" id="1921086"/>
    <lineage>
        <taxon>Bacteria</taxon>
        <taxon>Pseudomonadati</taxon>
        <taxon>Pseudomonadota</taxon>
        <taxon>Candidatius Mariprofundia</taxon>
        <taxon>Mariprofundales</taxon>
        <taxon>Mariprofundaceae</taxon>
        <taxon>Mariprofundus</taxon>
    </lineage>
</organism>
<reference evidence="10 11" key="1">
    <citation type="submission" date="2016-12" db="EMBL/GenBank/DDBJ databases">
        <title>Isolation and genomic insights into novel planktonic Zetaproteobacteria from stratified waters of the Chesapeake Bay.</title>
        <authorList>
            <person name="McAllister S.M."/>
            <person name="Kato S."/>
            <person name="Chan C.S."/>
            <person name="Chiu B.K."/>
            <person name="Field E.K."/>
        </authorList>
    </citation>
    <scope>NUCLEOTIDE SEQUENCE [LARGE SCALE GENOMIC DNA]</scope>
    <source>
        <strain evidence="10 11">CP-5</strain>
    </source>
</reference>
<evidence type="ECO:0000313" key="10">
    <source>
        <dbReference type="EMBL" id="ATX78571.1"/>
    </source>
</evidence>
<evidence type="ECO:0000313" key="11">
    <source>
        <dbReference type="Proteomes" id="UP000231701"/>
    </source>
</evidence>
<evidence type="ECO:0000256" key="3">
    <source>
        <dbReference type="ARBA" id="ARBA00022475"/>
    </source>
</evidence>
<proteinExistence type="inferred from homology"/>
<keyword evidence="10" id="KW-0969">Cilium</keyword>
<keyword evidence="6 9" id="KW-0472">Membrane</keyword>
<keyword evidence="10" id="KW-0282">Flagellum</keyword>
<keyword evidence="7" id="KW-0975">Bacterial flagellum</keyword>
<dbReference type="AlphaFoldDB" id="A0A2K8KYJ3"/>
<evidence type="ECO:0000256" key="6">
    <source>
        <dbReference type="ARBA" id="ARBA00023136"/>
    </source>
</evidence>
<evidence type="ECO:0000256" key="1">
    <source>
        <dbReference type="ARBA" id="ARBA00004117"/>
    </source>
</evidence>
<dbReference type="GO" id="GO:0005886">
    <property type="term" value="C:plasma membrane"/>
    <property type="evidence" value="ECO:0007669"/>
    <property type="project" value="UniProtKB-SubCell"/>
</dbReference>
<keyword evidence="11" id="KW-1185">Reference proteome</keyword>